<name>A0AAV3RD15_LITER</name>
<feature type="compositionally biased region" description="Basic and acidic residues" evidence="1">
    <location>
        <begin position="119"/>
        <end position="140"/>
    </location>
</feature>
<dbReference type="EMBL" id="BAABME010008744">
    <property type="protein sequence ID" value="GAA0173730.1"/>
    <property type="molecule type" value="Genomic_DNA"/>
</dbReference>
<reference evidence="2 3" key="1">
    <citation type="submission" date="2024-01" db="EMBL/GenBank/DDBJ databases">
        <title>The complete chloroplast genome sequence of Lithospermum erythrorhizon: insights into the phylogenetic relationship among Boraginaceae species and the maternal lineages of purple gromwells.</title>
        <authorList>
            <person name="Okada T."/>
            <person name="Watanabe K."/>
        </authorList>
    </citation>
    <scope>NUCLEOTIDE SEQUENCE [LARGE SCALE GENOMIC DNA]</scope>
</reference>
<feature type="compositionally biased region" description="Low complexity" evidence="1">
    <location>
        <begin position="79"/>
        <end position="90"/>
    </location>
</feature>
<accession>A0AAV3RD15</accession>
<sequence length="208" mass="21925">MVKPRTEEIPIEGVGSYLMMEKTMKKKKKRKIPPPEEDVSMMVASIVDPSLKVRVPKDHRVNLDGVLDDNLQSVVAEWGNNGSSSKGDGSNPPPVKADSNAAVVDGLIMPQSGEDEGKDSDHLEVSHDSDGEKTQAELKKSIPLPIFRPNIGGGLISGQSHGAGVTGETLVFQAGGSGGGAVGKSAASSVGRPKVNRKAKSRVQHERS</sequence>
<dbReference type="Proteomes" id="UP001454036">
    <property type="component" value="Unassembled WGS sequence"/>
</dbReference>
<dbReference type="AlphaFoldDB" id="A0AAV3RD15"/>
<evidence type="ECO:0000313" key="3">
    <source>
        <dbReference type="Proteomes" id="UP001454036"/>
    </source>
</evidence>
<feature type="region of interest" description="Disordered" evidence="1">
    <location>
        <begin position="170"/>
        <end position="208"/>
    </location>
</feature>
<gene>
    <name evidence="2" type="ORF">LIER_27287</name>
</gene>
<comment type="caution">
    <text evidence="2">The sequence shown here is derived from an EMBL/GenBank/DDBJ whole genome shotgun (WGS) entry which is preliminary data.</text>
</comment>
<evidence type="ECO:0000313" key="2">
    <source>
        <dbReference type="EMBL" id="GAA0173730.1"/>
    </source>
</evidence>
<proteinExistence type="predicted"/>
<keyword evidence="3" id="KW-1185">Reference proteome</keyword>
<protein>
    <submittedName>
        <fullName evidence="2">Uncharacterized protein</fullName>
    </submittedName>
</protein>
<evidence type="ECO:0000256" key="1">
    <source>
        <dbReference type="SAM" id="MobiDB-lite"/>
    </source>
</evidence>
<organism evidence="2 3">
    <name type="scientific">Lithospermum erythrorhizon</name>
    <name type="common">Purple gromwell</name>
    <name type="synonym">Lithospermum officinale var. erythrorhizon</name>
    <dbReference type="NCBI Taxonomy" id="34254"/>
    <lineage>
        <taxon>Eukaryota</taxon>
        <taxon>Viridiplantae</taxon>
        <taxon>Streptophyta</taxon>
        <taxon>Embryophyta</taxon>
        <taxon>Tracheophyta</taxon>
        <taxon>Spermatophyta</taxon>
        <taxon>Magnoliopsida</taxon>
        <taxon>eudicotyledons</taxon>
        <taxon>Gunneridae</taxon>
        <taxon>Pentapetalae</taxon>
        <taxon>asterids</taxon>
        <taxon>lamiids</taxon>
        <taxon>Boraginales</taxon>
        <taxon>Boraginaceae</taxon>
        <taxon>Boraginoideae</taxon>
        <taxon>Lithospermeae</taxon>
        <taxon>Lithospermum</taxon>
    </lineage>
</organism>
<feature type="region of interest" description="Disordered" evidence="1">
    <location>
        <begin position="77"/>
        <end position="141"/>
    </location>
</feature>